<dbReference type="InterPro" id="IPR012910">
    <property type="entry name" value="Plug_dom"/>
</dbReference>
<keyword evidence="2" id="KW-0472">Membrane</keyword>
<evidence type="ECO:0000313" key="6">
    <source>
        <dbReference type="EMBL" id="ADU15166.1"/>
    </source>
</evidence>
<dbReference type="InterPro" id="IPR037066">
    <property type="entry name" value="Plug_dom_sf"/>
</dbReference>
<name>E8RVJ7_ASTEC</name>
<keyword evidence="3" id="KW-0998">Cell outer membrane</keyword>
<gene>
    <name evidence="6" type="ordered locus">Astex_3536</name>
</gene>
<feature type="chain" id="PRO_5003227089" evidence="4">
    <location>
        <begin position="37"/>
        <end position="1052"/>
    </location>
</feature>
<dbReference type="Gene3D" id="2.170.130.10">
    <property type="entry name" value="TonB-dependent receptor, plug domain"/>
    <property type="match status" value="1"/>
</dbReference>
<dbReference type="AlphaFoldDB" id="E8RVJ7"/>
<dbReference type="KEGG" id="aex:Astex_3536"/>
<dbReference type="InterPro" id="IPR010104">
    <property type="entry name" value="TonB_rcpt_bac"/>
</dbReference>
<protein>
    <submittedName>
        <fullName evidence="6">TonB-dependent receptor</fullName>
    </submittedName>
</protein>
<dbReference type="HOGENOM" id="CLU_006935_2_0_5"/>
<evidence type="ECO:0000256" key="1">
    <source>
        <dbReference type="ARBA" id="ARBA00004442"/>
    </source>
</evidence>
<dbReference type="InterPro" id="IPR036942">
    <property type="entry name" value="Beta-barrel_TonB_sf"/>
</dbReference>
<evidence type="ECO:0000256" key="3">
    <source>
        <dbReference type="ARBA" id="ARBA00023237"/>
    </source>
</evidence>
<keyword evidence="6" id="KW-0675">Receptor</keyword>
<feature type="domain" description="TonB-dependent receptor plug" evidence="5">
    <location>
        <begin position="77"/>
        <end position="178"/>
    </location>
</feature>
<dbReference type="GO" id="GO:0009279">
    <property type="term" value="C:cell outer membrane"/>
    <property type="evidence" value="ECO:0007669"/>
    <property type="project" value="UniProtKB-SubCell"/>
</dbReference>
<evidence type="ECO:0000259" key="5">
    <source>
        <dbReference type="Pfam" id="PF07715"/>
    </source>
</evidence>
<dbReference type="OrthoDB" id="8728606at2"/>
<proteinExistence type="predicted"/>
<dbReference type="Pfam" id="PF07715">
    <property type="entry name" value="Plug"/>
    <property type="match status" value="1"/>
</dbReference>
<dbReference type="PANTHER" id="PTHR40980:SF3">
    <property type="entry name" value="TONB-DEPENDENT RECEPTOR-LIKE BETA-BARREL DOMAIN-CONTAINING PROTEIN"/>
    <property type="match status" value="1"/>
</dbReference>
<dbReference type="Gene3D" id="2.40.170.20">
    <property type="entry name" value="TonB-dependent receptor, beta-barrel domain"/>
    <property type="match status" value="1"/>
</dbReference>
<dbReference type="Proteomes" id="UP000001492">
    <property type="component" value="Plasmid pASTEX01"/>
</dbReference>
<keyword evidence="6" id="KW-0614">Plasmid</keyword>
<accession>E8RVJ7</accession>
<evidence type="ECO:0000313" key="7">
    <source>
        <dbReference type="Proteomes" id="UP000001492"/>
    </source>
</evidence>
<keyword evidence="7" id="KW-1185">Reference proteome</keyword>
<feature type="signal peptide" evidence="4">
    <location>
        <begin position="1"/>
        <end position="36"/>
    </location>
</feature>
<dbReference type="PANTHER" id="PTHR40980">
    <property type="entry name" value="PLUG DOMAIN-CONTAINING PROTEIN"/>
    <property type="match status" value="1"/>
</dbReference>
<comment type="subcellular location">
    <subcellularLocation>
        <location evidence="1">Cell outer membrane</location>
    </subcellularLocation>
</comment>
<dbReference type="NCBIfam" id="TIGR01782">
    <property type="entry name" value="TonB-Xanth-Caul"/>
    <property type="match status" value="1"/>
</dbReference>
<dbReference type="SUPFAM" id="SSF56935">
    <property type="entry name" value="Porins"/>
    <property type="match status" value="1"/>
</dbReference>
<geneLocation type="plasmid" evidence="6 7">
    <name>pASTEX01</name>
</geneLocation>
<evidence type="ECO:0000256" key="4">
    <source>
        <dbReference type="SAM" id="SignalP"/>
    </source>
</evidence>
<sequence>MMPSFLTGARPFKAACLSTVAASALTLLAGLNPAMAQTSQAAEPATANDGVEVVVVRGIRGSLNDALEIRRKSDVILDGISADDIGSTPDLNLGEALQRIPGVQINRSDDRRDATISVRGLPSEYTKTTVMGQSIAAPTLGTRGSGNPFGIYDASIFGGADVVKSFSADMPAGGLGSVVNLRIRPALSRKEGGVFRAEAQWEETTAKLNPAFFVTGSKKLSPDFGIYGTLSYSRQLFRRDTIRINAYTAYTQARLTQLAAGNPAFAIPATTDGVANQVVYPSEVRQYSRTSDGYRLSGAAGFEWRVNDALNVRLDAIATRRDLDEANLDILTAFASDTTGIVTPLSNPVKVGQFDRGSDGTIENVYVVNKVQASDVQLPIGNRGMPSVDESFALYPQINFRTGAWRIDAIGTLSEALGTRDEYLYEQRVQPTTGRTDTNGDGIDDTTNGITAVLDTGLGDYRNYRLDLNLPARLLNVVGPYTVSAGNAIQARNGLRPENVVFTASGANHRVRRSLYALDLKAVRELDFGPITSIEFGVYYSKEKARQIYQENANLGLQLNNLTNDIFKLNDAVTKGGNFFGSGAPHAEIDNFWSVDYRLIQQQIFPVLNTVPTNVGFTMTAAQLATFFPELTPAARNRITYAKILELAPRNELSGMIQRFPLNRVAGQNFRASRENLEAFALTRFDFSEVMDLKVRGNLGLRYVKADLSGLIEDQALNFYQALGFTSTDFRPGYFLPPEPAGGSYDALLPSMNLIVDLTPKLLARAAYYETFEAFDMVEFSPAPTRVLENVDPDTGESLSSIRIDMNRFDLKPRSSKAFDLGLSWYNRRGNVVALGYFHKKIENNIVLQNNYCPVGQSFSAEGQTFGPLYVDGTGFCRIQQGATTDLGNQRITINRTINDPNAITVEGFEFQVQQDFSFLPGLWKNFGMVFNATKVTSSGANGSKLYGVADSTYNLIGYYEDDKWQARLAYNYASDILLEGGSTFTGSSSRVRPRGQLDFSGAYTPNATTEVRLEVYNLTNSRREEYEGVEAFNRVADYDGITYSLSVTKKF</sequence>
<evidence type="ECO:0000256" key="2">
    <source>
        <dbReference type="ARBA" id="ARBA00023136"/>
    </source>
</evidence>
<dbReference type="RefSeq" id="WP_013480980.1">
    <property type="nucleotide sequence ID" value="NC_014818.1"/>
</dbReference>
<reference evidence="7" key="1">
    <citation type="submission" date="2010-12" db="EMBL/GenBank/DDBJ databases">
        <title>Complete sequence of plasmid 1 of Asticcacaulis excentricus CB 48.</title>
        <authorList>
            <consortium name="US DOE Joint Genome Institute"/>
            <person name="Lucas S."/>
            <person name="Copeland A."/>
            <person name="Lapidus A."/>
            <person name="Cheng J.-F."/>
            <person name="Bruce D."/>
            <person name="Goodwin L."/>
            <person name="Pitluck S."/>
            <person name="Teshima H."/>
            <person name="Davenport K."/>
            <person name="Detter J.C."/>
            <person name="Han C."/>
            <person name="Tapia R."/>
            <person name="Land M."/>
            <person name="Hauser L."/>
            <person name="Jeffries C."/>
            <person name="Kyrpides N."/>
            <person name="Ivanova N."/>
            <person name="Ovchinnikova G."/>
            <person name="Brun Y.V."/>
            <person name="Woyke T."/>
        </authorList>
    </citation>
    <scope>NUCLEOTIDE SEQUENCE [LARGE SCALE GENOMIC DNA]</scope>
    <source>
        <strain evidence="7">ATCC 15261 / DSM 4724 / KCTC 12464 / NCIMB 9791 / VKM B-1370 / CB 48</strain>
        <plasmid evidence="7">pASTEX01</plasmid>
    </source>
</reference>
<organism evidence="6 7">
    <name type="scientific">Asticcacaulis excentricus (strain ATCC 15261 / DSM 4724 / KCTC 12464 / NCIMB 9791 / VKM B-1370 / CB 48)</name>
    <dbReference type="NCBI Taxonomy" id="573065"/>
    <lineage>
        <taxon>Bacteria</taxon>
        <taxon>Pseudomonadati</taxon>
        <taxon>Pseudomonadota</taxon>
        <taxon>Alphaproteobacteria</taxon>
        <taxon>Caulobacterales</taxon>
        <taxon>Caulobacteraceae</taxon>
        <taxon>Asticcacaulis</taxon>
    </lineage>
</organism>
<dbReference type="EMBL" id="CP002397">
    <property type="protein sequence ID" value="ADU15166.1"/>
    <property type="molecule type" value="Genomic_DNA"/>
</dbReference>
<keyword evidence="4" id="KW-0732">Signal</keyword>
<dbReference type="eggNOG" id="COG1629">
    <property type="taxonomic scope" value="Bacteria"/>
</dbReference>